<evidence type="ECO:0000313" key="4">
    <source>
        <dbReference type="Proteomes" id="UP000326757"/>
    </source>
</evidence>
<organism evidence="3 4">
    <name type="scientific">Monilinia laxa</name>
    <name type="common">Brown rot fungus</name>
    <name type="synonym">Sclerotinia laxa</name>
    <dbReference type="NCBI Taxonomy" id="61186"/>
    <lineage>
        <taxon>Eukaryota</taxon>
        <taxon>Fungi</taxon>
        <taxon>Dikarya</taxon>
        <taxon>Ascomycota</taxon>
        <taxon>Pezizomycotina</taxon>
        <taxon>Leotiomycetes</taxon>
        <taxon>Helotiales</taxon>
        <taxon>Sclerotiniaceae</taxon>
        <taxon>Monilinia</taxon>
    </lineage>
</organism>
<keyword evidence="1" id="KW-0472">Membrane</keyword>
<keyword evidence="2" id="KW-0732">Signal</keyword>
<feature type="chain" id="PRO_5024808142" evidence="2">
    <location>
        <begin position="20"/>
        <end position="314"/>
    </location>
</feature>
<keyword evidence="4" id="KW-1185">Reference proteome</keyword>
<keyword evidence="1" id="KW-0812">Transmembrane</keyword>
<feature type="transmembrane region" description="Helical" evidence="1">
    <location>
        <begin position="265"/>
        <end position="290"/>
    </location>
</feature>
<accession>A0A5N6K541</accession>
<keyword evidence="1" id="KW-1133">Transmembrane helix</keyword>
<dbReference type="AlphaFoldDB" id="A0A5N6K541"/>
<comment type="caution">
    <text evidence="3">The sequence shown here is derived from an EMBL/GenBank/DDBJ whole genome shotgun (WGS) entry which is preliminary data.</text>
</comment>
<dbReference type="Proteomes" id="UP000326757">
    <property type="component" value="Unassembled WGS sequence"/>
</dbReference>
<reference evidence="3 4" key="1">
    <citation type="submission" date="2019-06" db="EMBL/GenBank/DDBJ databases">
        <title>Genome Sequence of the Brown Rot Fungal Pathogen Monilinia laxa.</title>
        <authorList>
            <person name="De Miccolis Angelini R.M."/>
            <person name="Landi L."/>
            <person name="Abate D."/>
            <person name="Pollastro S."/>
            <person name="Romanazzi G."/>
            <person name="Faretra F."/>
        </authorList>
    </citation>
    <scope>NUCLEOTIDE SEQUENCE [LARGE SCALE GENOMIC DNA]</scope>
    <source>
        <strain evidence="3 4">Mlax316</strain>
    </source>
</reference>
<dbReference type="OrthoDB" id="2596908at2759"/>
<feature type="signal peptide" evidence="2">
    <location>
        <begin position="1"/>
        <end position="19"/>
    </location>
</feature>
<evidence type="ECO:0000256" key="1">
    <source>
        <dbReference type="SAM" id="Phobius"/>
    </source>
</evidence>
<sequence length="314" mass="34059">MFWHAAATLSLLLAGHVSAGGVMDMKLVVRRDNKEELLRRYIDNIVEDRRRSITDAAPVTTAATSLSDWNTQTEAACSQALDLLDMQNTDPSGLAVCYNLPYVDNSTGVFKADLRLYNVSAPTGAFANIPSQDVQVGLNYAEATVSVVNMSTLMSRSESEGTSLISWPRAIRKRQSTNSTGRRLNLVQSYAFVGQMNKEIYWHGVGQDVSGGTVNTTLNTNQASFVNGVFSEQAAGVTKTVVQPPIQTLVVASDAPFVVPGLNILIFPIGGIITGVWAILFIATISYGTIGRMQFRDQFRARTARAAKGNMSRI</sequence>
<proteinExistence type="predicted"/>
<dbReference type="EMBL" id="VIGI01000007">
    <property type="protein sequence ID" value="KAB8297674.1"/>
    <property type="molecule type" value="Genomic_DNA"/>
</dbReference>
<gene>
    <name evidence="3" type="ORF">EYC80_001482</name>
</gene>
<name>A0A5N6K541_MONLA</name>
<evidence type="ECO:0000256" key="2">
    <source>
        <dbReference type="SAM" id="SignalP"/>
    </source>
</evidence>
<protein>
    <submittedName>
        <fullName evidence="3">Uncharacterized protein</fullName>
    </submittedName>
</protein>
<evidence type="ECO:0000313" key="3">
    <source>
        <dbReference type="EMBL" id="KAB8297674.1"/>
    </source>
</evidence>